<dbReference type="Pfam" id="PF14035">
    <property type="entry name" value="YlzJ"/>
    <property type="match status" value="1"/>
</dbReference>
<evidence type="ECO:0000313" key="2">
    <source>
        <dbReference type="Proteomes" id="UP000501914"/>
    </source>
</evidence>
<dbReference type="Proteomes" id="UP000501914">
    <property type="component" value="Chromosome"/>
</dbReference>
<sequence length="71" mass="8134">MILYTVMPQEIVFAEQNQETSVLHEQIEYKGIPILVEMKGNEAEVIQIMSTNPMHFLHPDISPGQKLKLNV</sequence>
<organism evidence="1 2">
    <name type="scientific">Bacillus tequilensis</name>
    <dbReference type="NCBI Taxonomy" id="227866"/>
    <lineage>
        <taxon>Bacteria</taxon>
        <taxon>Bacillati</taxon>
        <taxon>Bacillota</taxon>
        <taxon>Bacilli</taxon>
        <taxon>Bacillales</taxon>
        <taxon>Bacillaceae</taxon>
        <taxon>Bacillus</taxon>
    </lineage>
</organism>
<dbReference type="KEGG" id="bteq:G4P54_08760"/>
<evidence type="ECO:0000313" key="1">
    <source>
        <dbReference type="EMBL" id="QIW79892.1"/>
    </source>
</evidence>
<accession>A0A6H0WH62</accession>
<protein>
    <submittedName>
        <fullName evidence="1">TepA modulator TepJ</fullName>
    </submittedName>
</protein>
<proteinExistence type="predicted"/>
<reference evidence="1 2" key="1">
    <citation type="submission" date="2020-02" db="EMBL/GenBank/DDBJ databases">
        <title>Genome sequencing, annotation and comparative genomic analysis of Bacillus tequilensis EA-CB0015, an effective biological control agent against Pseudocercospora fijiensis in banana plants.</title>
        <authorList>
            <person name="Cuellar-Gaviria T.Z."/>
            <person name="Ju K.-S."/>
            <person name="Villegas-Escobar V."/>
        </authorList>
    </citation>
    <scope>NUCLEOTIDE SEQUENCE [LARGE SCALE GENOMIC DNA]</scope>
    <source>
        <strain evidence="1 2">EA-CB0015</strain>
    </source>
</reference>
<dbReference type="EMBL" id="CP048852">
    <property type="protein sequence ID" value="QIW79892.1"/>
    <property type="molecule type" value="Genomic_DNA"/>
</dbReference>
<name>A0A6H0WH62_9BACI</name>
<gene>
    <name evidence="1" type="primary">tepJ</name>
    <name evidence="1" type="ORF">G4P54_08760</name>
</gene>
<keyword evidence="2" id="KW-1185">Reference proteome</keyword>
<dbReference type="InterPro" id="IPR025619">
    <property type="entry name" value="YlzJ"/>
</dbReference>
<dbReference type="AlphaFoldDB" id="A0A6H0WH62"/>
<dbReference type="RefSeq" id="WP_167872382.1">
    <property type="nucleotide sequence ID" value="NZ_CP048852.1"/>
</dbReference>